<dbReference type="Proteomes" id="UP001626550">
    <property type="component" value="Unassembled WGS sequence"/>
</dbReference>
<evidence type="ECO:0000256" key="3">
    <source>
        <dbReference type="ARBA" id="ARBA00022448"/>
    </source>
</evidence>
<evidence type="ECO:0000256" key="2">
    <source>
        <dbReference type="ARBA" id="ARBA00007040"/>
    </source>
</evidence>
<feature type="transmembrane region" description="Helical" evidence="8">
    <location>
        <begin position="359"/>
        <end position="382"/>
    </location>
</feature>
<evidence type="ECO:0008006" key="11">
    <source>
        <dbReference type="Google" id="ProtNLM"/>
    </source>
</evidence>
<feature type="transmembrane region" description="Helical" evidence="8">
    <location>
        <begin position="201"/>
        <end position="221"/>
    </location>
</feature>
<evidence type="ECO:0000313" key="10">
    <source>
        <dbReference type="Proteomes" id="UP001626550"/>
    </source>
</evidence>
<keyword evidence="6 8" id="KW-1133">Transmembrane helix</keyword>
<proteinExistence type="inferred from homology"/>
<comment type="similarity">
    <text evidence="2">Belongs to the amino acid-polyamine-organocation (APC) superfamily. L-type amino acid transporter (LAT) (TC 2.A.3.8) family.</text>
</comment>
<feature type="transmembrane region" description="Helical" evidence="8">
    <location>
        <begin position="278"/>
        <end position="302"/>
    </location>
</feature>
<keyword evidence="4" id="KW-1003">Cell membrane</keyword>
<dbReference type="Gene3D" id="1.20.1740.10">
    <property type="entry name" value="Amino acid/polyamine transporter I"/>
    <property type="match status" value="1"/>
</dbReference>
<dbReference type="PIRSF" id="PIRSF006060">
    <property type="entry name" value="AA_transporter"/>
    <property type="match status" value="1"/>
</dbReference>
<dbReference type="PANTHER" id="PTHR11785:SF528">
    <property type="entry name" value="AMINO ACID TRANSPORTER PROTEIN JHI-21"/>
    <property type="match status" value="1"/>
</dbReference>
<dbReference type="InterPro" id="IPR050598">
    <property type="entry name" value="AminoAcid_Transporter"/>
</dbReference>
<evidence type="ECO:0000256" key="7">
    <source>
        <dbReference type="ARBA" id="ARBA00023136"/>
    </source>
</evidence>
<dbReference type="AlphaFoldDB" id="A0ABD2PUF8"/>
<evidence type="ECO:0000256" key="4">
    <source>
        <dbReference type="ARBA" id="ARBA00022475"/>
    </source>
</evidence>
<feature type="transmembrane region" description="Helical" evidence="8">
    <location>
        <begin position="233"/>
        <end position="258"/>
    </location>
</feature>
<dbReference type="GO" id="GO:0005886">
    <property type="term" value="C:plasma membrane"/>
    <property type="evidence" value="ECO:0007669"/>
    <property type="project" value="UniProtKB-SubCell"/>
</dbReference>
<feature type="transmembrane region" description="Helical" evidence="8">
    <location>
        <begin position="127"/>
        <end position="146"/>
    </location>
</feature>
<feature type="transmembrane region" description="Helical" evidence="8">
    <location>
        <begin position="331"/>
        <end position="353"/>
    </location>
</feature>
<feature type="transmembrane region" description="Helical" evidence="8">
    <location>
        <begin position="12"/>
        <end position="35"/>
    </location>
</feature>
<accession>A0ABD2PUF8</accession>
<evidence type="ECO:0000256" key="1">
    <source>
        <dbReference type="ARBA" id="ARBA00004651"/>
    </source>
</evidence>
<evidence type="ECO:0000256" key="8">
    <source>
        <dbReference type="SAM" id="Phobius"/>
    </source>
</evidence>
<dbReference type="FunFam" id="1.20.1740.10:FF:000003">
    <property type="entry name" value="Y+L amino acid transporter 1 isoform X1"/>
    <property type="match status" value="1"/>
</dbReference>
<keyword evidence="7 8" id="KW-0472">Membrane</keyword>
<dbReference type="PANTHER" id="PTHR11785">
    <property type="entry name" value="AMINO ACID TRANSPORTER"/>
    <property type="match status" value="1"/>
</dbReference>
<sequence length="475" mass="52716">MSSKIVLKKEIGVLKGASIIMGVIIGSGIFVSPIGVLKYTKSVGFSFIMWIVSGLFSTFGAIVYAELGVTIPRSGGEYSYVLEVFGPILAFLCLWITFIVIGAVSCAANSLVFAEYLLRPFFPDCDVPNICITLLAASAILLIAFINAYSVKFATKMAIFFTASKVLALLMIICFGAYYLIMGHVDSFIDSFEDSAYSVDSIALSFYQGFWAFGGWNYLNFLTEEIKNPTRNLPLAILVSMFAIIVTYLLTNVAYLAVLSPREMLDLGESSVAVAVIFAMKTMGPAAFLMPFFVSASVFGSINGEFLSMSRLLATGAEDGHLPEYFSMINFNLITPIPAVITMCLFALGFLFYEDIFALIELSGFAFVLVSSMAVCSLIFFRHKNPKHDSGFKLPIFIPYLFLITDIILGGMTVWIKPKESLYSLLLMLSGLIYYLLWSFRPQISKDFISKLYCADITLLTWHTLPIRRRYEKIE</sequence>
<gene>
    <name evidence="9" type="ORF">Ciccas_010348</name>
</gene>
<feature type="transmembrane region" description="Helical" evidence="8">
    <location>
        <begin position="158"/>
        <end position="181"/>
    </location>
</feature>
<organism evidence="9 10">
    <name type="scientific">Cichlidogyrus casuarinus</name>
    <dbReference type="NCBI Taxonomy" id="1844966"/>
    <lineage>
        <taxon>Eukaryota</taxon>
        <taxon>Metazoa</taxon>
        <taxon>Spiralia</taxon>
        <taxon>Lophotrochozoa</taxon>
        <taxon>Platyhelminthes</taxon>
        <taxon>Monogenea</taxon>
        <taxon>Monopisthocotylea</taxon>
        <taxon>Dactylogyridea</taxon>
        <taxon>Ancyrocephalidae</taxon>
        <taxon>Cichlidogyrus</taxon>
    </lineage>
</organism>
<comment type="subcellular location">
    <subcellularLocation>
        <location evidence="1">Cell membrane</location>
        <topology evidence="1">Multi-pass membrane protein</topology>
    </subcellularLocation>
</comment>
<name>A0ABD2PUF8_9PLAT</name>
<dbReference type="Pfam" id="PF13520">
    <property type="entry name" value="AA_permease_2"/>
    <property type="match status" value="1"/>
</dbReference>
<keyword evidence="10" id="KW-1185">Reference proteome</keyword>
<evidence type="ECO:0000313" key="9">
    <source>
        <dbReference type="EMBL" id="KAL3311075.1"/>
    </source>
</evidence>
<evidence type="ECO:0000256" key="6">
    <source>
        <dbReference type="ARBA" id="ARBA00022989"/>
    </source>
</evidence>
<keyword evidence="3" id="KW-0813">Transport</keyword>
<feature type="transmembrane region" description="Helical" evidence="8">
    <location>
        <begin position="47"/>
        <end position="67"/>
    </location>
</feature>
<dbReference type="InterPro" id="IPR002293">
    <property type="entry name" value="AA/rel_permease1"/>
</dbReference>
<comment type="caution">
    <text evidence="9">The sequence shown here is derived from an EMBL/GenBank/DDBJ whole genome shotgun (WGS) entry which is preliminary data.</text>
</comment>
<feature type="transmembrane region" description="Helical" evidence="8">
    <location>
        <begin position="422"/>
        <end position="440"/>
    </location>
</feature>
<feature type="transmembrane region" description="Helical" evidence="8">
    <location>
        <begin position="88"/>
        <end position="112"/>
    </location>
</feature>
<keyword evidence="5 8" id="KW-0812">Transmembrane</keyword>
<reference evidence="9 10" key="1">
    <citation type="submission" date="2024-11" db="EMBL/GenBank/DDBJ databases">
        <title>Adaptive evolution of stress response genes in parasites aligns with host niche diversity.</title>
        <authorList>
            <person name="Hahn C."/>
            <person name="Resl P."/>
        </authorList>
    </citation>
    <scope>NUCLEOTIDE SEQUENCE [LARGE SCALE GENOMIC DNA]</scope>
    <source>
        <strain evidence="9">EGGRZ-B1_66</strain>
        <tissue evidence="9">Body</tissue>
    </source>
</reference>
<protein>
    <recommendedName>
        <fullName evidence="11">Amino acid permease</fullName>
    </recommendedName>
</protein>
<dbReference type="EMBL" id="JBJKFK010002460">
    <property type="protein sequence ID" value="KAL3311075.1"/>
    <property type="molecule type" value="Genomic_DNA"/>
</dbReference>
<feature type="transmembrane region" description="Helical" evidence="8">
    <location>
        <begin position="394"/>
        <end position="416"/>
    </location>
</feature>
<evidence type="ECO:0000256" key="5">
    <source>
        <dbReference type="ARBA" id="ARBA00022692"/>
    </source>
</evidence>